<feature type="domain" description="EGF-like" evidence="4">
    <location>
        <begin position="1800"/>
        <end position="1831"/>
    </location>
</feature>
<feature type="region of interest" description="Disordered" evidence="2">
    <location>
        <begin position="3335"/>
        <end position="3394"/>
    </location>
</feature>
<dbReference type="PROSITE" id="PS01186">
    <property type="entry name" value="EGF_2"/>
    <property type="match status" value="2"/>
</dbReference>
<dbReference type="CDD" id="cd00055">
    <property type="entry name" value="EGF_Lam"/>
    <property type="match status" value="1"/>
</dbReference>
<dbReference type="PANTHER" id="PTHR24033">
    <property type="entry name" value="EGF-LIKE DOMAIN-CONTAINING PROTEIN"/>
    <property type="match status" value="1"/>
</dbReference>
<keyword evidence="3" id="KW-1133">Transmembrane helix</keyword>
<comment type="caution">
    <text evidence="5">The sequence shown here is derived from an EMBL/GenBank/DDBJ whole genome shotgun (WGS) entry which is preliminary data.</text>
</comment>
<evidence type="ECO:0000313" key="6">
    <source>
        <dbReference type="Proteomes" id="UP001057375"/>
    </source>
</evidence>
<feature type="transmembrane region" description="Helical" evidence="3">
    <location>
        <begin position="3180"/>
        <end position="3202"/>
    </location>
</feature>
<keyword evidence="1" id="KW-0245">EGF-like domain</keyword>
<evidence type="ECO:0000256" key="2">
    <source>
        <dbReference type="SAM" id="MobiDB-lite"/>
    </source>
</evidence>
<dbReference type="PANTHER" id="PTHR24033:SF151">
    <property type="entry name" value="NOTCH 2"/>
    <property type="match status" value="1"/>
</dbReference>
<gene>
    <name evidence="5" type="ORF">ADUPG1_006818</name>
</gene>
<evidence type="ECO:0000256" key="3">
    <source>
        <dbReference type="SAM" id="Phobius"/>
    </source>
</evidence>
<evidence type="ECO:0000259" key="4">
    <source>
        <dbReference type="PROSITE" id="PS50026"/>
    </source>
</evidence>
<dbReference type="InterPro" id="IPR000742">
    <property type="entry name" value="EGF"/>
</dbReference>
<keyword evidence="3" id="KW-0812">Transmembrane</keyword>
<dbReference type="EMBL" id="BQXS01010044">
    <property type="protein sequence ID" value="GKT32740.1"/>
    <property type="molecule type" value="Genomic_DNA"/>
</dbReference>
<evidence type="ECO:0000313" key="5">
    <source>
        <dbReference type="EMBL" id="GKT32740.1"/>
    </source>
</evidence>
<comment type="caution">
    <text evidence="1">Lacks conserved residue(s) required for the propagation of feature annotation.</text>
</comment>
<feature type="disulfide bond" evidence="1">
    <location>
        <begin position="1804"/>
        <end position="1814"/>
    </location>
</feature>
<dbReference type="InterPro" id="IPR051830">
    <property type="entry name" value="NOTCH_homolog"/>
</dbReference>
<accession>A0ABQ5KP97</accession>
<feature type="disulfide bond" evidence="1">
    <location>
        <begin position="1786"/>
        <end position="1795"/>
    </location>
</feature>
<feature type="domain" description="EGF-like" evidence="4">
    <location>
        <begin position="1757"/>
        <end position="1796"/>
    </location>
</feature>
<feature type="disulfide bond" evidence="1">
    <location>
        <begin position="1821"/>
        <end position="1830"/>
    </location>
</feature>
<reference evidence="5" key="1">
    <citation type="submission" date="2022-03" db="EMBL/GenBank/DDBJ databases">
        <title>Draft genome sequence of Aduncisulcus paluster, a free-living microaerophilic Fornicata.</title>
        <authorList>
            <person name="Yuyama I."/>
            <person name="Kume K."/>
            <person name="Tamura T."/>
            <person name="Inagaki Y."/>
            <person name="Hashimoto T."/>
        </authorList>
    </citation>
    <scope>NUCLEOTIDE SEQUENCE</scope>
    <source>
        <strain evidence="5">NY0171</strain>
    </source>
</reference>
<dbReference type="Gene3D" id="2.10.25.10">
    <property type="entry name" value="Laminin"/>
    <property type="match status" value="1"/>
</dbReference>
<name>A0ABQ5KP97_9EUKA</name>
<dbReference type="Proteomes" id="UP001057375">
    <property type="component" value="Unassembled WGS sequence"/>
</dbReference>
<keyword evidence="1" id="KW-1015">Disulfide bond</keyword>
<dbReference type="SMART" id="SM00181">
    <property type="entry name" value="EGF"/>
    <property type="match status" value="9"/>
</dbReference>
<dbReference type="InterPro" id="IPR002049">
    <property type="entry name" value="LE_dom"/>
</dbReference>
<keyword evidence="6" id="KW-1185">Reference proteome</keyword>
<feature type="compositionally biased region" description="Basic and acidic residues" evidence="2">
    <location>
        <begin position="3350"/>
        <end position="3360"/>
    </location>
</feature>
<feature type="non-terminal residue" evidence="5">
    <location>
        <position position="1"/>
    </location>
</feature>
<proteinExistence type="predicted"/>
<organism evidence="5 6">
    <name type="scientific">Aduncisulcus paluster</name>
    <dbReference type="NCBI Taxonomy" id="2918883"/>
    <lineage>
        <taxon>Eukaryota</taxon>
        <taxon>Metamonada</taxon>
        <taxon>Carpediemonas-like organisms</taxon>
        <taxon>Aduncisulcus</taxon>
    </lineage>
</organism>
<protein>
    <recommendedName>
        <fullName evidence="4">EGF-like domain-containing protein</fullName>
    </recommendedName>
</protein>
<keyword evidence="3" id="KW-0472">Membrane</keyword>
<dbReference type="PROSITE" id="PS00022">
    <property type="entry name" value="EGF_1"/>
    <property type="match status" value="4"/>
</dbReference>
<sequence>ISATDDELAAATDAYLYAEASMEAVTGDARILIDCERTSASSTTELVYASKLSYTCESVDGSTAGTKDVNLTLYSYVGDEIVHEVSIIGVDSTGSFSCLDQGLPYLYGAYDSNQVKMYNVGLMVNEENEYLVEFTALFSVNALGVVSVALHGTGDALGGSTPLDDIRVLGTTRNPLIPLSSSGSTPPDPLPEATITHFDENLTLGSGTYVYSISVMFDSDNTTTDMCVVKYHPSYSMKFMETADIQAGIWTSQWFPNLGYQNTLAVRDSTLAVTDGGCSLDSTNCLVFSRKIPIITDGTTPFLAEYGFVKTEIDDNGDVDKIILVLEGSRTDEAVSGVLYVTVENAFRGDVQEIETMSTLSGNAKNSTEIKNFFNVFSAQCNANGDNASHYPAVTFIVYSTGSIEVIANVSLPHLSTSLDPGYGVDGAWPLRTDIDSLTSSLSKVYVSIPASDFSYYDPPASLYDRDLETIAMDLSAQASYSVIFSPVMYFDSYDPPTLIVNYNSCDPESLSCDHGVCSASQSNSCSCDGEWKIKTGTSVCSSRNTTVSDWTTYTNPFSYKYSMANALEVQYDEFLLKKNSYLDIVRSFVQDKRIFVRGETGSIVRVWSESPTIESGTVTPTFLPDVSLYLYDSSYDMYFTQYFSGYSFDQLSLVSSITEHIPVGIVWTSMTPDNNSTSEENQLISLKPPLPVAVGSVQESVEDTRVFYVQFFKSFTDSSTSGLGSISIGLNLFDEYEDEVGQIVFFSGLMNEDNYNEIDSMSVAVDVDPSSDSYDLFNITTSRAPGGHWFTLLNSSSVMLSLIHMDYLGNVFMFASLGTTDIPGLVFSDLSKPSFFGVSQSSISGLSLVNSSYSFVRFTPTIYSSSNLGSLGPWTGRTYCRNGVVDDTNYACDCTSSYTGSMCTESACSDSEINLCLYLAGGISEVCDVNNYMLTVDTSGYFVGLGPSQSESSTRTNGPYCRILVPKNKTLYIQGGDVSGTIFVLDSAVLGFIGRQFTYEEDDITKFSVTGHPVFQYDQGESDHTYQVVFPPDSYSSDSDDCCNTSSDMITFPAVDSANMIEYGNEYDLPFPLPVPSNFVTTVSWSIEDSDIVWCFNGIYGSTPSGAESDCPFKITGTAYGEGISSSTVSVIADIVNLSDSMEVGEMDFYVQNLDGGLEYLLKIMDNGAIIIQYSAGSSSTYSGDVSISFGSGSSSYLTIDTDTYGISSHVGQIVSFIPVLDSTTVSSAITFLPLTCVNGSVSVNDGEATCECDDRWTGDACDLCTLAYWGDELGGCETPNCNDQCSPDRCVAISNDAAICACSFSTSDDEFEDVTIPNPLSRTIFYGGAEADLELLVDNEDEIYDALRYGTTHEYVCAVVAGPSTTAILRGVSVAGTVVLSSSAQLSIEGAVFIVNGQHVLSKSLLSAAQKASLLTDMYSGIVRWNYVDEFDPYVGSPELASSFTSNSFHSACIVSNPGSYSIETDSGGDTLYDLEFTCEDSYETRIIDGSVSLVRGSYIDDVIGLIASYTSAECGEGQTSCIFDLPVWDFPLYGSSVVALQLYIGTVRLLDDNGDVIGTLTPVNAEVSAPYNIYFDTRETDSDCPCCDHRLIIQSDIETLSYKATVQISMYRTGSISLDYKVDSLTAIDGRIRPELAVSGKSPPDFEVPSETSVSVDTVSQLTGCSSVASEEDAGFEFSLNLLAASQSSSLVVPATQCSNPCVFGECEVNESDERVCACSVRFDGTYCSSCIGGWDSSGATTFIGMATTETACSTATCSFFSFCNYHGECDGDSLTGVQECLCADGYVGSSCDAATPTVECDADCENGGFCYGGTCQCPDGFGGTYCDEYECVDGCSESIGGGECDTSTGVCSCNDNFSGDTCSVYTSDESCQFGVSNGSGCTCQTNYNGTYCQCYNNCSTHGMCREWGCECEDGYSGDGCSVGEEPTIEDVSVDLDTNTITITFENAVSLSSLDDDELDFDCTLIFDADTYFGSCDLSSTGDGQRVLHERMTCSRNESGTQMIITPGYASWLAPGMVLSMSSEVVSRVTRLSADGLEVDLDRNLFPPQNPPVISPFFIQSSVCVCENGGGDDIPIEVSAIWYKGWGRAITSFSLVIEEELMDTYTNELDDLLKDNSTNIISDDPTECSSKFITDFSIPGLLLYNLKAAGHDELVISVRAYSMFSVASAELEFTIELSYEPVVTAFVTRGLEEYPYSYDFLYPIRVKESLCKGDLISNEVTFNAVDFDSTSADDDVSFPSVTPLVYKWSCVNAKANDTFTYDRPDLYATSLSLIQDVYSCSFTIKNKGNPLPIFTNSLEYEARPANLGLSVVESTDANVMISSTSVHPSESVELLIEPKHTMEYLSDSDLDTKSIQINWYVNDSDGRLTYWSDSERLAFHVPEYVAETVSFTAHGLSWVDGDSEIGFIEHIAHIVSQQGDVRVVNGEERNRGGIRVEIFGPSHIHVGAAVSIVSRLSVIDKNNNILQIEEMPEQINGIVLKWSCDSISDDDLITFSREGSLNLSRLSFTGEDTRKIISQTGGEEIQFVLSVSRDSEYDDDDSLIPIDTELPYTILVDSFLTFSRQLDLSSESLDDATTLLDGSEANPFYCDAMSYELHGSANDTCASENIKFNVDTNTIFCDQTDFVAGSMPLSTGKISFTLDPVAFPEGIPANIGMVLHSDEGNTPLIDNISQPSMDIYVPCWTVMGMSEDTSQAVSLETTLSTSGGSRVSETREIYFQRGTADLELAGTDISADIYLTAMKQSIARTALIIREARYRLLDIQVHFDSYTMSEAASRYLLRLVAMTLEIDEIFEEAIDDGLDSSSDTFSELLAAGLYSVQGIFEFAQWFSDNITDEDSLLYGQFHTPWYAQVFALLMKSLRMIVHTYTHILSALPNEGGLSANLDIVEKVFSLVSSNDLHLLSSPPSRIDQFSVVTISQLMIVLVSNLPTIENYITSQIAEHFVYTLYYFANNDMMPIQYALQLMQSTVTKLYLWDEVKSSDIPEDFDLIMGTAPLYHYFKEAITTTAGASISIDMGSLVDTDNNSVGLFDTIVYSYIYHLNESQATDFAYRYKLPNVTEEEFVAALDCYPLIIGLTDESLQAFSCQNDELCIEYTIPAIPSGNSVSENGSSLEKEETEYIIIESPTTPTIADGAIVHPGTPKYDADANVWRFKVNQSGMYAVVHRSVYIKSGFKMFLFIGGFSVVGILLILAILLIVRKAHKKHRRSHPRNNYGLLTSEGKKAVKFLHFYERKLANMKQKAEKAKTKTVDIPEEEFREIGTIENMIINLKSDLESGKYSVPQSSDIQVHEVSAGKEEEAIVKSTNLTVDGEEKGMPMQGLYGDIDDLVSVDESDSRSQGKASLESIHDSVPKQEQEIIPVTHQHSPSHSHSRRTKTHHKRKYIVEHSKK</sequence>
<feature type="compositionally biased region" description="Basic residues" evidence="2">
    <location>
        <begin position="3370"/>
        <end position="3386"/>
    </location>
</feature>
<evidence type="ECO:0000256" key="1">
    <source>
        <dbReference type="PROSITE-ProRule" id="PRU00076"/>
    </source>
</evidence>
<feature type="disulfide bond" evidence="1">
    <location>
        <begin position="1767"/>
        <end position="1784"/>
    </location>
</feature>
<dbReference type="PROSITE" id="PS50026">
    <property type="entry name" value="EGF_3"/>
    <property type="match status" value="2"/>
</dbReference>